<dbReference type="GO" id="GO:0008757">
    <property type="term" value="F:S-adenosylmethionine-dependent methyltransferase activity"/>
    <property type="evidence" value="ECO:0007669"/>
    <property type="project" value="UniProtKB-ARBA"/>
</dbReference>
<dbReference type="PANTHER" id="PTHR22809">
    <property type="entry name" value="METHYLTRANSFERASE-RELATED"/>
    <property type="match status" value="1"/>
</dbReference>
<dbReference type="VEuPathDB" id="VectorBase:AFAF006224"/>
<proteinExistence type="inferred from homology"/>
<dbReference type="AlphaFoldDB" id="A0A182QAC7"/>
<evidence type="ECO:0000313" key="5">
    <source>
        <dbReference type="Proteomes" id="UP000075886"/>
    </source>
</evidence>
<evidence type="ECO:0000256" key="1">
    <source>
        <dbReference type="ARBA" id="ARBA00009725"/>
    </source>
</evidence>
<evidence type="ECO:0000313" key="4">
    <source>
        <dbReference type="EnsemblMetazoa" id="AFAF006224-PA"/>
    </source>
</evidence>
<dbReference type="InterPro" id="IPR026113">
    <property type="entry name" value="METTL2/6/8-like"/>
</dbReference>
<keyword evidence="3" id="KW-0808">Transferase</keyword>
<dbReference type="Gene3D" id="3.40.50.150">
    <property type="entry name" value="Vaccinia Virus protein VP39"/>
    <property type="match status" value="1"/>
</dbReference>
<dbReference type="SUPFAM" id="SSF53335">
    <property type="entry name" value="S-adenosyl-L-methionine-dependent methyltransferases"/>
    <property type="match status" value="1"/>
</dbReference>
<keyword evidence="5" id="KW-1185">Reference proteome</keyword>
<sequence length="370" mass="42835">MPAGSLLRGDIGYYKLSWSKIPNMDRFPKQSAFNLGDVVTDVAKTLTEAEKAKLEEQNKRMVTPFQALKLEQDARKHWDLFYKRNETRFFKDRHWTTREFSELLSGEATTGNGSFTVAEDPQVAESTQKNTKTMLEVGCGVGNLIFPLIEDGHRDYFIYACDLSPRAVELVCKHNLYDERYMKAFPCDITSDDVFRTLATDSLDIVTLIFVLSAIHPEKFHATLLSIFRLLKPGGVVLFRDYGLYDMAQLRFKPGHKIAENFYMRQDGTRSYYFAETEVSELFQKAGFTIEVNSYIHRRTINPKEKIDVPRIFVQGKFKKPEADENETSEGNPERCNHPELRDGCGVMKNGQGTRWWKRHRRCIIRPRKN</sequence>
<organism evidence="4 5">
    <name type="scientific">Anopheles farauti</name>
    <dbReference type="NCBI Taxonomy" id="69004"/>
    <lineage>
        <taxon>Eukaryota</taxon>
        <taxon>Metazoa</taxon>
        <taxon>Ecdysozoa</taxon>
        <taxon>Arthropoda</taxon>
        <taxon>Hexapoda</taxon>
        <taxon>Insecta</taxon>
        <taxon>Pterygota</taxon>
        <taxon>Neoptera</taxon>
        <taxon>Endopterygota</taxon>
        <taxon>Diptera</taxon>
        <taxon>Nematocera</taxon>
        <taxon>Culicoidea</taxon>
        <taxon>Culicidae</taxon>
        <taxon>Anophelinae</taxon>
        <taxon>Anopheles</taxon>
    </lineage>
</organism>
<evidence type="ECO:0000256" key="2">
    <source>
        <dbReference type="ARBA" id="ARBA00022603"/>
    </source>
</evidence>
<protein>
    <recommendedName>
        <fullName evidence="6">Methyltransferase-like protein</fullName>
    </recommendedName>
</protein>
<evidence type="ECO:0000256" key="3">
    <source>
        <dbReference type="ARBA" id="ARBA00022679"/>
    </source>
</evidence>
<evidence type="ECO:0008006" key="6">
    <source>
        <dbReference type="Google" id="ProtNLM"/>
    </source>
</evidence>
<dbReference type="EMBL" id="AXCN02000693">
    <property type="status" value="NOT_ANNOTATED_CDS"/>
    <property type="molecule type" value="Genomic_DNA"/>
</dbReference>
<reference evidence="5" key="1">
    <citation type="submission" date="2014-01" db="EMBL/GenBank/DDBJ databases">
        <title>The Genome Sequence of Anopheles farauti FAR1 (V2).</title>
        <authorList>
            <consortium name="The Broad Institute Genomics Platform"/>
            <person name="Neafsey D.E."/>
            <person name="Besansky N."/>
            <person name="Howell P."/>
            <person name="Walton C."/>
            <person name="Young S.K."/>
            <person name="Zeng Q."/>
            <person name="Gargeya S."/>
            <person name="Fitzgerald M."/>
            <person name="Haas B."/>
            <person name="Abouelleil A."/>
            <person name="Allen A.W."/>
            <person name="Alvarado L."/>
            <person name="Arachchi H.M."/>
            <person name="Berlin A.M."/>
            <person name="Chapman S.B."/>
            <person name="Gainer-Dewar J."/>
            <person name="Goldberg J."/>
            <person name="Griggs A."/>
            <person name="Gujja S."/>
            <person name="Hansen M."/>
            <person name="Howarth C."/>
            <person name="Imamovic A."/>
            <person name="Ireland A."/>
            <person name="Larimer J."/>
            <person name="McCowan C."/>
            <person name="Murphy C."/>
            <person name="Pearson M."/>
            <person name="Poon T.W."/>
            <person name="Priest M."/>
            <person name="Roberts A."/>
            <person name="Saif S."/>
            <person name="Shea T."/>
            <person name="Sisk P."/>
            <person name="Sykes S."/>
            <person name="Wortman J."/>
            <person name="Nusbaum C."/>
            <person name="Birren B."/>
        </authorList>
    </citation>
    <scope>NUCLEOTIDE SEQUENCE [LARGE SCALE GENOMIC DNA]</scope>
    <source>
        <strain evidence="5">FAR1</strain>
    </source>
</reference>
<dbReference type="Pfam" id="PF13489">
    <property type="entry name" value="Methyltransf_23"/>
    <property type="match status" value="1"/>
</dbReference>
<name>A0A182QAC7_9DIPT</name>
<dbReference type="STRING" id="69004.A0A182QAC7"/>
<dbReference type="CDD" id="cd02440">
    <property type="entry name" value="AdoMet_MTases"/>
    <property type="match status" value="1"/>
</dbReference>
<reference evidence="4" key="2">
    <citation type="submission" date="2020-05" db="UniProtKB">
        <authorList>
            <consortium name="EnsemblMetazoa"/>
        </authorList>
    </citation>
    <scope>IDENTIFICATION</scope>
    <source>
        <strain evidence="4">FAR1</strain>
    </source>
</reference>
<dbReference type="InterPro" id="IPR029063">
    <property type="entry name" value="SAM-dependent_MTases_sf"/>
</dbReference>
<keyword evidence="2" id="KW-0489">Methyltransferase</keyword>
<dbReference type="PANTHER" id="PTHR22809:SF5">
    <property type="entry name" value="TRNA N(3)-METHYLCYTIDINE METHYLTRANSFERASE METTL6"/>
    <property type="match status" value="1"/>
</dbReference>
<accession>A0A182QAC7</accession>
<dbReference type="GO" id="GO:0032259">
    <property type="term" value="P:methylation"/>
    <property type="evidence" value="ECO:0007669"/>
    <property type="project" value="UniProtKB-KW"/>
</dbReference>
<dbReference type="Proteomes" id="UP000075886">
    <property type="component" value="Unassembled WGS sequence"/>
</dbReference>
<comment type="similarity">
    <text evidence="1">Belongs to the methyltransferase superfamily. METL family.</text>
</comment>
<dbReference type="EnsemblMetazoa" id="AFAF006224-RA">
    <property type="protein sequence ID" value="AFAF006224-PA"/>
    <property type="gene ID" value="AFAF006224"/>
</dbReference>
<dbReference type="GO" id="GO:0008173">
    <property type="term" value="F:RNA methyltransferase activity"/>
    <property type="evidence" value="ECO:0007669"/>
    <property type="project" value="UniProtKB-ARBA"/>
</dbReference>